<dbReference type="EMBL" id="CAXAMM010003891">
    <property type="protein sequence ID" value="CAK9001552.1"/>
    <property type="molecule type" value="Genomic_DNA"/>
</dbReference>
<keyword evidence="1" id="KW-0479">Metal-binding</keyword>
<feature type="region of interest" description="Disordered" evidence="2">
    <location>
        <begin position="234"/>
        <end position="283"/>
    </location>
</feature>
<dbReference type="SUPFAM" id="SSF57850">
    <property type="entry name" value="RING/U-box"/>
    <property type="match status" value="1"/>
</dbReference>
<keyword evidence="5" id="KW-1185">Reference proteome</keyword>
<keyword evidence="1" id="KW-0862">Zinc</keyword>
<evidence type="ECO:0000256" key="1">
    <source>
        <dbReference type="PROSITE-ProRule" id="PRU00175"/>
    </source>
</evidence>
<keyword evidence="1" id="KW-0863">Zinc-finger</keyword>
<sequence>MSVRSAVNRAQKKARGAPPMLPGGMMPQMFGGPMMPQMYGGMMPQQMFHPPQSQVGEGDTYTSEDEHEQVSSSTVPPKAAGIPLQQESSAVTAVAELQEDGVQHHQRLPDALISRSVTYVKQLPRNRVSETLEAVDGQLDASFTSELSSDGCLIVLWLYCRVKPCVKISDLRITKYSEFTSRMSSSHRRILQNVSQDVFNSQVVNKFSLVLTDENIRANACDLGWQDEWLITNRRRPKAPPPKSGDLTQMFGGPLAPPKAAAPTPPPPRPLMSDDGRMLPTPAAKAAAKASPPEEGEGPLCIICRAVMHNHEAREAIFCGHTFHRLCLIEWRICANKGPQDCPFRCRPDASSSLGDLFQQCFGCHVLFVACHVTINLIVIDTIRGSADGGQPGLLSPAVGLPSAPSAMAVVPAVGEEENPDEETEAAAVVNPEDVQAAQEEMAANVFH</sequence>
<gene>
    <name evidence="4" type="ORF">SCF082_LOCUS6973</name>
</gene>
<feature type="region of interest" description="Disordered" evidence="2">
    <location>
        <begin position="44"/>
        <end position="85"/>
    </location>
</feature>
<dbReference type="InterPro" id="IPR013083">
    <property type="entry name" value="Znf_RING/FYVE/PHD"/>
</dbReference>
<evidence type="ECO:0000313" key="5">
    <source>
        <dbReference type="Proteomes" id="UP001642464"/>
    </source>
</evidence>
<dbReference type="Gene3D" id="3.30.40.10">
    <property type="entry name" value="Zinc/RING finger domain, C3HC4 (zinc finger)"/>
    <property type="match status" value="1"/>
</dbReference>
<feature type="domain" description="RING-type" evidence="3">
    <location>
        <begin position="301"/>
        <end position="343"/>
    </location>
</feature>
<protein>
    <recommendedName>
        <fullName evidence="3">RING-type domain-containing protein</fullName>
    </recommendedName>
</protein>
<feature type="region of interest" description="Disordered" evidence="2">
    <location>
        <begin position="1"/>
        <end position="23"/>
    </location>
</feature>
<dbReference type="InterPro" id="IPR001841">
    <property type="entry name" value="Znf_RING"/>
</dbReference>
<comment type="caution">
    <text evidence="4">The sequence shown here is derived from an EMBL/GenBank/DDBJ whole genome shotgun (WGS) entry which is preliminary data.</text>
</comment>
<reference evidence="4 5" key="1">
    <citation type="submission" date="2024-02" db="EMBL/GenBank/DDBJ databases">
        <authorList>
            <person name="Chen Y."/>
            <person name="Shah S."/>
            <person name="Dougan E. K."/>
            <person name="Thang M."/>
            <person name="Chan C."/>
        </authorList>
    </citation>
    <scope>NUCLEOTIDE SEQUENCE [LARGE SCALE GENOMIC DNA]</scope>
</reference>
<evidence type="ECO:0000259" key="3">
    <source>
        <dbReference type="PROSITE" id="PS50089"/>
    </source>
</evidence>
<dbReference type="PROSITE" id="PS50089">
    <property type="entry name" value="ZF_RING_2"/>
    <property type="match status" value="1"/>
</dbReference>
<dbReference type="Proteomes" id="UP001642464">
    <property type="component" value="Unassembled WGS sequence"/>
</dbReference>
<accession>A0ABP0IHQ6</accession>
<evidence type="ECO:0000313" key="4">
    <source>
        <dbReference type="EMBL" id="CAK9001552.1"/>
    </source>
</evidence>
<proteinExistence type="predicted"/>
<name>A0ABP0IHQ6_9DINO</name>
<organism evidence="4 5">
    <name type="scientific">Durusdinium trenchii</name>
    <dbReference type="NCBI Taxonomy" id="1381693"/>
    <lineage>
        <taxon>Eukaryota</taxon>
        <taxon>Sar</taxon>
        <taxon>Alveolata</taxon>
        <taxon>Dinophyceae</taxon>
        <taxon>Suessiales</taxon>
        <taxon>Symbiodiniaceae</taxon>
        <taxon>Durusdinium</taxon>
    </lineage>
</organism>
<evidence type="ECO:0000256" key="2">
    <source>
        <dbReference type="SAM" id="MobiDB-lite"/>
    </source>
</evidence>